<proteinExistence type="predicted"/>
<evidence type="ECO:0000256" key="1">
    <source>
        <dbReference type="SAM" id="MobiDB-lite"/>
    </source>
</evidence>
<organism evidence="2 3">
    <name type="scientific">Morchella conica CCBAS932</name>
    <dbReference type="NCBI Taxonomy" id="1392247"/>
    <lineage>
        <taxon>Eukaryota</taxon>
        <taxon>Fungi</taxon>
        <taxon>Dikarya</taxon>
        <taxon>Ascomycota</taxon>
        <taxon>Pezizomycotina</taxon>
        <taxon>Pezizomycetes</taxon>
        <taxon>Pezizales</taxon>
        <taxon>Morchellaceae</taxon>
        <taxon>Morchella</taxon>
    </lineage>
</organism>
<reference evidence="2 3" key="1">
    <citation type="journal article" date="2018" name="Nat. Ecol. Evol.">
        <title>Pezizomycetes genomes reveal the molecular basis of ectomycorrhizal truffle lifestyle.</title>
        <authorList>
            <person name="Murat C."/>
            <person name="Payen T."/>
            <person name="Noel B."/>
            <person name="Kuo A."/>
            <person name="Morin E."/>
            <person name="Chen J."/>
            <person name="Kohler A."/>
            <person name="Krizsan K."/>
            <person name="Balestrini R."/>
            <person name="Da Silva C."/>
            <person name="Montanini B."/>
            <person name="Hainaut M."/>
            <person name="Levati E."/>
            <person name="Barry K.W."/>
            <person name="Belfiori B."/>
            <person name="Cichocki N."/>
            <person name="Clum A."/>
            <person name="Dockter R.B."/>
            <person name="Fauchery L."/>
            <person name="Guy J."/>
            <person name="Iotti M."/>
            <person name="Le Tacon F."/>
            <person name="Lindquist E.A."/>
            <person name="Lipzen A."/>
            <person name="Malagnac F."/>
            <person name="Mello A."/>
            <person name="Molinier V."/>
            <person name="Miyauchi S."/>
            <person name="Poulain J."/>
            <person name="Riccioni C."/>
            <person name="Rubini A."/>
            <person name="Sitrit Y."/>
            <person name="Splivallo R."/>
            <person name="Traeger S."/>
            <person name="Wang M."/>
            <person name="Zifcakova L."/>
            <person name="Wipf D."/>
            <person name="Zambonelli A."/>
            <person name="Paolocci F."/>
            <person name="Nowrousian M."/>
            <person name="Ottonello S."/>
            <person name="Baldrian P."/>
            <person name="Spatafora J.W."/>
            <person name="Henrissat B."/>
            <person name="Nagy L.G."/>
            <person name="Aury J.M."/>
            <person name="Wincker P."/>
            <person name="Grigoriev I.V."/>
            <person name="Bonfante P."/>
            <person name="Martin F.M."/>
        </authorList>
    </citation>
    <scope>NUCLEOTIDE SEQUENCE [LARGE SCALE GENOMIC DNA]</scope>
    <source>
        <strain evidence="2 3">CCBAS932</strain>
    </source>
</reference>
<evidence type="ECO:0000313" key="2">
    <source>
        <dbReference type="EMBL" id="RPB07397.1"/>
    </source>
</evidence>
<dbReference type="Proteomes" id="UP000277580">
    <property type="component" value="Unassembled WGS sequence"/>
</dbReference>
<dbReference type="EMBL" id="ML119184">
    <property type="protein sequence ID" value="RPB07397.1"/>
    <property type="molecule type" value="Genomic_DNA"/>
</dbReference>
<dbReference type="OrthoDB" id="5290426at2759"/>
<evidence type="ECO:0000313" key="3">
    <source>
        <dbReference type="Proteomes" id="UP000277580"/>
    </source>
</evidence>
<protein>
    <submittedName>
        <fullName evidence="2">Uncharacterized protein</fullName>
    </submittedName>
</protein>
<dbReference type="AlphaFoldDB" id="A0A3N4KA72"/>
<keyword evidence="3" id="KW-1185">Reference proteome</keyword>
<dbReference type="InParanoid" id="A0A3N4KA72"/>
<feature type="region of interest" description="Disordered" evidence="1">
    <location>
        <begin position="1"/>
        <end position="24"/>
    </location>
</feature>
<sequence>MPPKNGAHTSPLARIRKESNPPWSPASKKLIEMAHAFSRLWWELWEYHDEARWILEGEVEAVCDEIEQLRAIVLIEDESLDPVERSPEMKRAQEHLVLDYQEAMVMQKKLRAWTANCRTYMRKLRRERKALVAQIISEGHGLRSIGMDRWRYWFMGSFDKLGREEVVFHLPLEDFIRCKGSAKEHARIRLEEYGEGYESDDSKTELENDAVYLDQGLVPIAVHVDEIHFDRGREIYHLVLEGDDSIRGKKKTRLDLV</sequence>
<name>A0A3N4KA72_9PEZI</name>
<gene>
    <name evidence="2" type="ORF">P167DRAFT_568626</name>
</gene>
<accession>A0A3N4KA72</accession>